<accession>A0ABU3ZHG4</accession>
<dbReference type="GO" id="GO:0016787">
    <property type="term" value="F:hydrolase activity"/>
    <property type="evidence" value="ECO:0007669"/>
    <property type="project" value="UniProtKB-KW"/>
</dbReference>
<protein>
    <submittedName>
        <fullName evidence="3">Glycoside hydrolase</fullName>
    </submittedName>
</protein>
<keyword evidence="4" id="KW-1185">Reference proteome</keyword>
<name>A0ABU3ZHG4_9GAMM</name>
<dbReference type="Gene3D" id="2.60.120.430">
    <property type="entry name" value="Galactose-binding lectin"/>
    <property type="match status" value="1"/>
</dbReference>
<dbReference type="RefSeq" id="WP_317522272.1">
    <property type="nucleotide sequence ID" value="NZ_JAWJZI010000004.1"/>
</dbReference>
<keyword evidence="3" id="KW-0378">Hydrolase</keyword>
<evidence type="ECO:0000259" key="2">
    <source>
        <dbReference type="Pfam" id="PF18559"/>
    </source>
</evidence>
<feature type="domain" description="ExoP galactose-binding-like" evidence="2">
    <location>
        <begin position="85"/>
        <end position="248"/>
    </location>
</feature>
<dbReference type="EMBL" id="JAWJZI010000004">
    <property type="protein sequence ID" value="MDV5169521.1"/>
    <property type="molecule type" value="Genomic_DNA"/>
</dbReference>
<organism evidence="3 4">
    <name type="scientific">Photobacterium rosenbergii</name>
    <dbReference type="NCBI Taxonomy" id="294936"/>
    <lineage>
        <taxon>Bacteria</taxon>
        <taxon>Pseudomonadati</taxon>
        <taxon>Pseudomonadota</taxon>
        <taxon>Gammaproteobacteria</taxon>
        <taxon>Vibrionales</taxon>
        <taxon>Vibrionaceae</taxon>
        <taxon>Photobacterium</taxon>
    </lineage>
</organism>
<dbReference type="Pfam" id="PF18559">
    <property type="entry name" value="Exop_C"/>
    <property type="match status" value="1"/>
</dbReference>
<evidence type="ECO:0000256" key="1">
    <source>
        <dbReference type="SAM" id="MobiDB-lite"/>
    </source>
</evidence>
<proteinExistence type="predicted"/>
<sequence>MEIKKKHLALIIAAIIGLSGCVEDAKDSDGSGNSGEVTPPEGGGDNGGGDNGDGDNGGGDNGEDLKLPREVTLYYQDPDKEDTSPYVMYVYDKDGTPLAISGDNDINHGNISLKGESSVKDPLTVTVSDDKASIVFSSDDKAYDLNTANGNDNQNGTLQFRVITNSFDVLNAQDEKNTVTLSMASGDNKATIDVTSAVSASIGADQSQLIRVPLRCFEDAGLEIGKVGMAMSLESSGPIEYQFSDARIIANSVTDKPGANNVQGCLNNGESTVLTGEETVIAQNVRRGTAWVQEGLAPTLSTTRGNGLQLNPGNSTDEGTVRYNGIHYTPDKNWDANSRSILTFAIDLAKNLKDMNVPRLDMSHYMAGSLKMKYFMPSTSSDIPGADTYLVIKMETPVASATGETTGGYPSSEAIYYNLTQEGVTKGNIHEIDIPLKDLFTSSSGIVNLNALQYVEKLVTHIQQGGPEDEPVYLNLLDFRYGLADIKLVMPTDEPEAPEPEVPAE</sequence>
<dbReference type="InterPro" id="IPR041443">
    <property type="entry name" value="Exop_C"/>
</dbReference>
<gene>
    <name evidence="3" type="ORF">R2X38_10980</name>
</gene>
<feature type="compositionally biased region" description="Gly residues" evidence="1">
    <location>
        <begin position="41"/>
        <end position="60"/>
    </location>
</feature>
<evidence type="ECO:0000313" key="3">
    <source>
        <dbReference type="EMBL" id="MDV5169521.1"/>
    </source>
</evidence>
<feature type="region of interest" description="Disordered" evidence="1">
    <location>
        <begin position="24"/>
        <end position="67"/>
    </location>
</feature>
<reference evidence="3 4" key="1">
    <citation type="submission" date="2023-10" db="EMBL/GenBank/DDBJ databases">
        <title>Marine bacteria isolated from horseshoe crab.</title>
        <authorList>
            <person name="Cheng T.H."/>
        </authorList>
    </citation>
    <scope>NUCLEOTIDE SEQUENCE [LARGE SCALE GENOMIC DNA]</scope>
    <source>
        <strain evidence="3 4">HSC6</strain>
    </source>
</reference>
<evidence type="ECO:0000313" key="4">
    <source>
        <dbReference type="Proteomes" id="UP001186452"/>
    </source>
</evidence>
<dbReference type="PROSITE" id="PS51257">
    <property type="entry name" value="PROKAR_LIPOPROTEIN"/>
    <property type="match status" value="1"/>
</dbReference>
<dbReference type="Proteomes" id="UP001186452">
    <property type="component" value="Unassembled WGS sequence"/>
</dbReference>
<comment type="caution">
    <text evidence="3">The sequence shown here is derived from an EMBL/GenBank/DDBJ whole genome shotgun (WGS) entry which is preliminary data.</text>
</comment>